<accession>W3XCQ0</accession>
<evidence type="ECO:0000256" key="2">
    <source>
        <dbReference type="ARBA" id="ARBA00022692"/>
    </source>
</evidence>
<gene>
    <name evidence="8" type="ORF">PFICI_05711</name>
</gene>
<feature type="transmembrane region" description="Helical" evidence="6">
    <location>
        <begin position="136"/>
        <end position="162"/>
    </location>
</feature>
<feature type="transmembrane region" description="Helical" evidence="6">
    <location>
        <begin position="59"/>
        <end position="78"/>
    </location>
</feature>
<comment type="similarity">
    <text evidence="5">Belongs to the SAT4 family.</text>
</comment>
<organism evidence="8 9">
    <name type="scientific">Pestalotiopsis fici (strain W106-1 / CGMCC3.15140)</name>
    <dbReference type="NCBI Taxonomy" id="1229662"/>
    <lineage>
        <taxon>Eukaryota</taxon>
        <taxon>Fungi</taxon>
        <taxon>Dikarya</taxon>
        <taxon>Ascomycota</taxon>
        <taxon>Pezizomycotina</taxon>
        <taxon>Sordariomycetes</taxon>
        <taxon>Xylariomycetidae</taxon>
        <taxon>Amphisphaeriales</taxon>
        <taxon>Sporocadaceae</taxon>
        <taxon>Pestalotiopsis</taxon>
    </lineage>
</organism>
<feature type="transmembrane region" description="Helical" evidence="6">
    <location>
        <begin position="26"/>
        <end position="47"/>
    </location>
</feature>
<dbReference type="PANTHER" id="PTHR33048:SF47">
    <property type="entry name" value="INTEGRAL MEMBRANE PROTEIN-RELATED"/>
    <property type="match status" value="1"/>
</dbReference>
<feature type="transmembrane region" description="Helical" evidence="6">
    <location>
        <begin position="221"/>
        <end position="239"/>
    </location>
</feature>
<proteinExistence type="inferred from homology"/>
<keyword evidence="3 6" id="KW-1133">Transmembrane helix</keyword>
<evidence type="ECO:0000313" key="9">
    <source>
        <dbReference type="Proteomes" id="UP000030651"/>
    </source>
</evidence>
<feature type="transmembrane region" description="Helical" evidence="6">
    <location>
        <begin position="182"/>
        <end position="209"/>
    </location>
</feature>
<dbReference type="Proteomes" id="UP000030651">
    <property type="component" value="Unassembled WGS sequence"/>
</dbReference>
<comment type="subcellular location">
    <subcellularLocation>
        <location evidence="1">Membrane</location>
        <topology evidence="1">Multi-pass membrane protein</topology>
    </subcellularLocation>
</comment>
<dbReference type="AlphaFoldDB" id="W3XCQ0"/>
<dbReference type="RefSeq" id="XP_007832483.1">
    <property type="nucleotide sequence ID" value="XM_007834292.1"/>
</dbReference>
<evidence type="ECO:0000256" key="4">
    <source>
        <dbReference type="ARBA" id="ARBA00023136"/>
    </source>
</evidence>
<dbReference type="EMBL" id="KI912111">
    <property type="protein sequence ID" value="ETS83835.1"/>
    <property type="molecule type" value="Genomic_DNA"/>
</dbReference>
<dbReference type="eggNOG" id="ENOG502T73W">
    <property type="taxonomic scope" value="Eukaryota"/>
</dbReference>
<reference evidence="9" key="1">
    <citation type="journal article" date="2015" name="BMC Genomics">
        <title>Genomic and transcriptomic analysis of the endophytic fungus Pestalotiopsis fici reveals its lifestyle and high potential for synthesis of natural products.</title>
        <authorList>
            <person name="Wang X."/>
            <person name="Zhang X."/>
            <person name="Liu L."/>
            <person name="Xiang M."/>
            <person name="Wang W."/>
            <person name="Sun X."/>
            <person name="Che Y."/>
            <person name="Guo L."/>
            <person name="Liu G."/>
            <person name="Guo L."/>
            <person name="Wang C."/>
            <person name="Yin W.B."/>
            <person name="Stadler M."/>
            <person name="Zhang X."/>
            <person name="Liu X."/>
        </authorList>
    </citation>
    <scope>NUCLEOTIDE SEQUENCE [LARGE SCALE GENOMIC DNA]</scope>
    <source>
        <strain evidence="9">W106-1 / CGMCC3.15140</strain>
    </source>
</reference>
<protein>
    <recommendedName>
        <fullName evidence="7">Rhodopsin domain-containing protein</fullName>
    </recommendedName>
</protein>
<sequence>MASNVSFDSLIPPPDEIIDTHKEYKIAIVCIFLGVLASLCVASRLTARFLSRSWGYDDWAVIPATAFYIGWTALAAYINLHAGVGKPLEEITVGEFSLWYKGVVVTTWLYPIMSATIRISILLFYRRIFAIANGAFMNYAIWILLGLQVAYIITFCVLPAFMCQQLHYAWDVYEHPLHCNDWYYFWSQIALYSASMAFDTILLFFPIIPVVRLHLPTIKRVGVLVIFMLGAGASIASAYKLAVFDIEMKRYEPTNPLWLTYRMSRYIPAQFDRYGYTFWIPSQVEPTVALIGTSLPALRPFLASASERVSQYFQTHITSRSTKSTWQTITPAHASGFVATNSSETELWDVSRSKSPRTTISA</sequence>
<dbReference type="GeneID" id="19270724"/>
<evidence type="ECO:0000256" key="5">
    <source>
        <dbReference type="ARBA" id="ARBA00038359"/>
    </source>
</evidence>
<dbReference type="OrthoDB" id="3934549at2759"/>
<keyword evidence="4 6" id="KW-0472">Membrane</keyword>
<name>W3XCQ0_PESFW</name>
<evidence type="ECO:0000259" key="7">
    <source>
        <dbReference type="Pfam" id="PF20684"/>
    </source>
</evidence>
<evidence type="ECO:0000256" key="6">
    <source>
        <dbReference type="SAM" id="Phobius"/>
    </source>
</evidence>
<evidence type="ECO:0000313" key="8">
    <source>
        <dbReference type="EMBL" id="ETS83835.1"/>
    </source>
</evidence>
<feature type="transmembrane region" description="Helical" evidence="6">
    <location>
        <begin position="98"/>
        <end position="124"/>
    </location>
</feature>
<dbReference type="GO" id="GO:0016020">
    <property type="term" value="C:membrane"/>
    <property type="evidence" value="ECO:0007669"/>
    <property type="project" value="UniProtKB-SubCell"/>
</dbReference>
<evidence type="ECO:0000256" key="3">
    <source>
        <dbReference type="ARBA" id="ARBA00022989"/>
    </source>
</evidence>
<dbReference type="Pfam" id="PF20684">
    <property type="entry name" value="Fung_rhodopsin"/>
    <property type="match status" value="1"/>
</dbReference>
<dbReference type="OMA" id="WLQYEMS"/>
<dbReference type="PANTHER" id="PTHR33048">
    <property type="entry name" value="PTH11-LIKE INTEGRAL MEMBRANE PROTEIN (AFU_ORTHOLOGUE AFUA_5G11245)"/>
    <property type="match status" value="1"/>
</dbReference>
<keyword evidence="9" id="KW-1185">Reference proteome</keyword>
<dbReference type="InParanoid" id="W3XCQ0"/>
<dbReference type="HOGENOM" id="CLU_765272_0_0_1"/>
<dbReference type="InterPro" id="IPR049326">
    <property type="entry name" value="Rhodopsin_dom_fungi"/>
</dbReference>
<evidence type="ECO:0000256" key="1">
    <source>
        <dbReference type="ARBA" id="ARBA00004141"/>
    </source>
</evidence>
<dbReference type="KEGG" id="pfy:PFICI_05711"/>
<dbReference type="InterPro" id="IPR052337">
    <property type="entry name" value="SAT4-like"/>
</dbReference>
<feature type="domain" description="Rhodopsin" evidence="7">
    <location>
        <begin position="44"/>
        <end position="303"/>
    </location>
</feature>
<keyword evidence="2 6" id="KW-0812">Transmembrane</keyword>